<protein>
    <submittedName>
        <fullName evidence="1">Uncharacterized protein</fullName>
    </submittedName>
</protein>
<evidence type="ECO:0000313" key="2">
    <source>
        <dbReference type="Proteomes" id="UP000076871"/>
    </source>
</evidence>
<dbReference type="AlphaFoldDB" id="A0A165C9I7"/>
<reference evidence="1 2" key="1">
    <citation type="journal article" date="2016" name="Mol. Biol. Evol.">
        <title>Comparative Genomics of Early-Diverging Mushroom-Forming Fungi Provides Insights into the Origins of Lignocellulose Decay Capabilities.</title>
        <authorList>
            <person name="Nagy L.G."/>
            <person name="Riley R."/>
            <person name="Tritt A."/>
            <person name="Adam C."/>
            <person name="Daum C."/>
            <person name="Floudas D."/>
            <person name="Sun H."/>
            <person name="Yadav J.S."/>
            <person name="Pangilinan J."/>
            <person name="Larsson K.H."/>
            <person name="Matsuura K."/>
            <person name="Barry K."/>
            <person name="Labutti K."/>
            <person name="Kuo R."/>
            <person name="Ohm R.A."/>
            <person name="Bhattacharya S.S."/>
            <person name="Shirouzu T."/>
            <person name="Yoshinaga Y."/>
            <person name="Martin F.M."/>
            <person name="Grigoriev I.V."/>
            <person name="Hibbett D.S."/>
        </authorList>
    </citation>
    <scope>NUCLEOTIDE SEQUENCE [LARGE SCALE GENOMIC DNA]</scope>
    <source>
        <strain evidence="1 2">93-53</strain>
    </source>
</reference>
<dbReference type="InParanoid" id="A0A165C9I7"/>
<keyword evidence="2" id="KW-1185">Reference proteome</keyword>
<accession>A0A165C9I7</accession>
<dbReference type="Proteomes" id="UP000076871">
    <property type="component" value="Unassembled WGS sequence"/>
</dbReference>
<name>A0A165C9I7_9APHY</name>
<gene>
    <name evidence="1" type="ORF">LAESUDRAFT_408173</name>
</gene>
<dbReference type="GeneID" id="63819366"/>
<organism evidence="1 2">
    <name type="scientific">Laetiporus sulphureus 93-53</name>
    <dbReference type="NCBI Taxonomy" id="1314785"/>
    <lineage>
        <taxon>Eukaryota</taxon>
        <taxon>Fungi</taxon>
        <taxon>Dikarya</taxon>
        <taxon>Basidiomycota</taxon>
        <taxon>Agaricomycotina</taxon>
        <taxon>Agaricomycetes</taxon>
        <taxon>Polyporales</taxon>
        <taxon>Laetiporus</taxon>
    </lineage>
</organism>
<dbReference type="RefSeq" id="XP_040760175.1">
    <property type="nucleotide sequence ID" value="XM_040902335.1"/>
</dbReference>
<sequence length="204" mass="22417">MIWGLLSHPPAESQVQRSLESKCDSPDPISRSLRVTPNCQLLLRSHSITHCHIDAPAAPPCPRRHRSTGALFQRASWLMASSSAPGGQVGLVLARPVGISIAETGPLSFPVRRNEFRMKIQSAHCSTPVPQECGRRVLFAWLANDIVSLLRRPSPPAPHPHVKPVTFSYLPSIFELFWRLAARSNIACSTSCSPAFPTISRECL</sequence>
<evidence type="ECO:0000313" key="1">
    <source>
        <dbReference type="EMBL" id="KZT02435.1"/>
    </source>
</evidence>
<proteinExistence type="predicted"/>
<dbReference type="EMBL" id="KV427652">
    <property type="protein sequence ID" value="KZT02435.1"/>
    <property type="molecule type" value="Genomic_DNA"/>
</dbReference>